<dbReference type="InterPro" id="IPR007161">
    <property type="entry name" value="DUF364"/>
</dbReference>
<dbReference type="Pfam" id="PF04016">
    <property type="entry name" value="DUF364"/>
    <property type="match status" value="1"/>
</dbReference>
<dbReference type="HOGENOM" id="CLU_076326_0_0_11"/>
<dbReference type="RefSeq" id="WP_016456888.1">
    <property type="nucleotide sequence ID" value="NZ_KE150269.1"/>
</dbReference>
<dbReference type="Gene3D" id="3.30.390.100">
    <property type="match status" value="1"/>
</dbReference>
<comment type="caution">
    <text evidence="3">The sequence shown here is derived from an EMBL/GenBank/DDBJ whole genome shotgun (WGS) entry which is preliminary data.</text>
</comment>
<feature type="domain" description="DUF4213" evidence="2">
    <location>
        <begin position="7"/>
        <end position="88"/>
    </location>
</feature>
<organism evidence="3 4">
    <name type="scientific">Propionimicrobium lymphophilum ACS-093-V-SCH5</name>
    <dbReference type="NCBI Taxonomy" id="883161"/>
    <lineage>
        <taxon>Bacteria</taxon>
        <taxon>Bacillati</taxon>
        <taxon>Actinomycetota</taxon>
        <taxon>Actinomycetes</taxon>
        <taxon>Propionibacteriales</taxon>
        <taxon>Propionibacteriaceae</taxon>
        <taxon>Propionimicrobium</taxon>
    </lineage>
</organism>
<name>S2VYA4_9ACTN</name>
<evidence type="ECO:0008006" key="5">
    <source>
        <dbReference type="Google" id="ProtNLM"/>
    </source>
</evidence>
<dbReference type="AlphaFoldDB" id="S2VYA4"/>
<gene>
    <name evidence="3" type="ORF">HMPREF9306_02085</name>
</gene>
<dbReference type="Pfam" id="PF13938">
    <property type="entry name" value="DUF4213"/>
    <property type="match status" value="1"/>
</dbReference>
<dbReference type="Proteomes" id="UP000014417">
    <property type="component" value="Unassembled WGS sequence"/>
</dbReference>
<evidence type="ECO:0000313" key="4">
    <source>
        <dbReference type="Proteomes" id="UP000014417"/>
    </source>
</evidence>
<evidence type="ECO:0000259" key="2">
    <source>
        <dbReference type="Pfam" id="PF13938"/>
    </source>
</evidence>
<accession>S2VYA4</accession>
<evidence type="ECO:0000313" key="3">
    <source>
        <dbReference type="EMBL" id="EPD32513.1"/>
    </source>
</evidence>
<protein>
    <recommendedName>
        <fullName evidence="5">Heavy-metal chelation domain-containing protein</fullName>
    </recommendedName>
</protein>
<dbReference type="EMBL" id="AGZR01000009">
    <property type="protein sequence ID" value="EPD32513.1"/>
    <property type="molecule type" value="Genomic_DNA"/>
</dbReference>
<proteinExistence type="predicted"/>
<keyword evidence="4" id="KW-1185">Reference proteome</keyword>
<dbReference type="Gene3D" id="3.40.50.11590">
    <property type="match status" value="1"/>
</dbReference>
<dbReference type="SUPFAM" id="SSF159713">
    <property type="entry name" value="Dhaf3308-like"/>
    <property type="match status" value="1"/>
</dbReference>
<reference evidence="3 4" key="1">
    <citation type="submission" date="2013-04" db="EMBL/GenBank/DDBJ databases">
        <title>The Genome Sequence of Propionimicrobium lymphophilum ACS-093-V-SCH5.</title>
        <authorList>
            <consortium name="The Broad Institute Genomics Platform"/>
            <person name="Earl A."/>
            <person name="Ward D."/>
            <person name="Feldgarden M."/>
            <person name="Gevers D."/>
            <person name="Saerens B."/>
            <person name="Vaneechoutte M."/>
            <person name="Walker B."/>
            <person name="Young S."/>
            <person name="Zeng Q."/>
            <person name="Gargeya S."/>
            <person name="Fitzgerald M."/>
            <person name="Haas B."/>
            <person name="Abouelleil A."/>
            <person name="Allen A.W."/>
            <person name="Alvarado L."/>
            <person name="Arachchi H.M."/>
            <person name="Berlin A.M."/>
            <person name="Chapman S.B."/>
            <person name="Gainer-Dewar J."/>
            <person name="Goldberg J."/>
            <person name="Griggs A."/>
            <person name="Gujja S."/>
            <person name="Hansen M."/>
            <person name="Howarth C."/>
            <person name="Imamovic A."/>
            <person name="Ireland A."/>
            <person name="Larimer J."/>
            <person name="McCowan C."/>
            <person name="Murphy C."/>
            <person name="Pearson M."/>
            <person name="Poon T.W."/>
            <person name="Priest M."/>
            <person name="Roberts A."/>
            <person name="Saif S."/>
            <person name="Shea T."/>
            <person name="Sisk P."/>
            <person name="Sykes S."/>
            <person name="Wortman J."/>
            <person name="Nusbaum C."/>
            <person name="Birren B."/>
        </authorList>
    </citation>
    <scope>NUCLEOTIDE SEQUENCE [LARGE SCALE GENOMIC DNA]</scope>
    <source>
        <strain evidence="3 4">ACS-093-V-SCH5</strain>
    </source>
</reference>
<dbReference type="OrthoDB" id="9806942at2"/>
<feature type="domain" description="Putative heavy-metal chelation" evidence="1">
    <location>
        <begin position="112"/>
        <end position="239"/>
    </location>
</feature>
<dbReference type="InterPro" id="IPR025251">
    <property type="entry name" value="DUF4213"/>
</dbReference>
<sequence length="251" mass="27624">MNRWYLYDELIAGIATDETVREYSVGPSWTYVRTESSIGLAMTQDRPTRPGVCEKSDLVGMPLGEAAELVKSWHSREAAFGMAAINAFYNSPAQSQEIAVGSRVETVADVDSFELYRPELAGKKVAVIGRFPGIEERLDNCELAVIERRPRRGDYPDSACEYLLPEADYVFATGSTFVNRTATRLLELGRNAKFVFVGPSTPLASCLFGHGVFGLCGFVSTDPKSTQLSMRGVGAAKRFGEATMINLRRKK</sequence>
<dbReference type="STRING" id="883161.HMPREF9306_02085"/>
<evidence type="ECO:0000259" key="1">
    <source>
        <dbReference type="Pfam" id="PF04016"/>
    </source>
</evidence>